<proteinExistence type="predicted"/>
<comment type="caution">
    <text evidence="1">The sequence shown here is derived from an EMBL/GenBank/DDBJ whole genome shotgun (WGS) entry which is preliminary data.</text>
</comment>
<evidence type="ECO:0000313" key="2">
    <source>
        <dbReference type="Proteomes" id="UP000266861"/>
    </source>
</evidence>
<reference evidence="1 2" key="1">
    <citation type="submission" date="2018-08" db="EMBL/GenBank/DDBJ databases">
        <title>Genome and evolution of the arbuscular mycorrhizal fungus Diversispora epigaea (formerly Glomus versiforme) and its bacterial endosymbionts.</title>
        <authorList>
            <person name="Sun X."/>
            <person name="Fei Z."/>
            <person name="Harrison M."/>
        </authorList>
    </citation>
    <scope>NUCLEOTIDE SEQUENCE [LARGE SCALE GENOMIC DNA]</scope>
    <source>
        <strain evidence="1 2">IT104</strain>
    </source>
</reference>
<name>A0A397J3E7_9GLOM</name>
<dbReference type="AlphaFoldDB" id="A0A397J3E7"/>
<protein>
    <submittedName>
        <fullName evidence="1">Uncharacterized protein</fullName>
    </submittedName>
</protein>
<dbReference type="Proteomes" id="UP000266861">
    <property type="component" value="Unassembled WGS sequence"/>
</dbReference>
<dbReference type="EMBL" id="PQFF01000112">
    <property type="protein sequence ID" value="RHZ81462.1"/>
    <property type="molecule type" value="Genomic_DNA"/>
</dbReference>
<dbReference type="OrthoDB" id="2360021at2759"/>
<organism evidence="1 2">
    <name type="scientific">Diversispora epigaea</name>
    <dbReference type="NCBI Taxonomy" id="1348612"/>
    <lineage>
        <taxon>Eukaryota</taxon>
        <taxon>Fungi</taxon>
        <taxon>Fungi incertae sedis</taxon>
        <taxon>Mucoromycota</taxon>
        <taxon>Glomeromycotina</taxon>
        <taxon>Glomeromycetes</taxon>
        <taxon>Diversisporales</taxon>
        <taxon>Diversisporaceae</taxon>
        <taxon>Diversispora</taxon>
    </lineage>
</organism>
<evidence type="ECO:0000313" key="1">
    <source>
        <dbReference type="EMBL" id="RHZ81462.1"/>
    </source>
</evidence>
<accession>A0A397J3E7</accession>
<keyword evidence="2" id="KW-1185">Reference proteome</keyword>
<sequence>MKFMPTRIALYYFFICVFHNSYLKVESEVTVKELTEVSSNVLKASKMLEYASQSLRSAYINTDVHVDSFVKLRRSVTNEAKVYGNKILPIATALIQRLQEFSEDYDVISFDEFQEYLDELTKEAEENFKFSTYVLELHKAILTEFKKLDGQAKIVLNELELEAKYYEEKVNKFRREAKVKDNLAIGLIWIPLVNLIAIPILNNEREDIIAQSIAAEKQREFAVAATKAIEGPLIRSIGEFISAIGGITSFFEILHQELKSFSGRHEKFKRSESKRHFSAIKKKVKELIFACRFFMSKIPEFETNLLAIPNDHDQNYVQEWLSKKQVEIWGEKKTFTEWGKNWFGSNKQITNLLGLPATSDRNEL</sequence>
<gene>
    <name evidence="1" type="ORF">Glove_120g141</name>
</gene>